<dbReference type="InterPro" id="IPR036291">
    <property type="entry name" value="NAD(P)-bd_dom_sf"/>
</dbReference>
<comment type="caution">
    <text evidence="2">The sequence shown here is derived from an EMBL/GenBank/DDBJ whole genome shotgun (WGS) entry which is preliminary data.</text>
</comment>
<feature type="domain" description="NAD(P)-binding" evidence="1">
    <location>
        <begin position="20"/>
        <end position="196"/>
    </location>
</feature>
<dbReference type="SUPFAM" id="SSF51735">
    <property type="entry name" value="NAD(P)-binding Rossmann-fold domains"/>
    <property type="match status" value="1"/>
</dbReference>
<proteinExistence type="predicted"/>
<organism evidence="2 3">
    <name type="scientific">Elizabethkingia miricola</name>
    <name type="common">Chryseobacterium miricola</name>
    <dbReference type="NCBI Taxonomy" id="172045"/>
    <lineage>
        <taxon>Bacteria</taxon>
        <taxon>Pseudomonadati</taxon>
        <taxon>Bacteroidota</taxon>
        <taxon>Flavobacteriia</taxon>
        <taxon>Flavobacteriales</taxon>
        <taxon>Weeksellaceae</taxon>
        <taxon>Elizabethkingia</taxon>
    </lineage>
</organism>
<reference evidence="2 3" key="1">
    <citation type="submission" date="2019-07" db="EMBL/GenBank/DDBJ databases">
        <title>Genomic Encyclopedia of Archaeal and Bacterial Type Strains, Phase II (KMG-II): from individual species to whole genera.</title>
        <authorList>
            <person name="Goeker M."/>
        </authorList>
    </citation>
    <scope>NUCLEOTIDE SEQUENCE [LARGE SCALE GENOMIC DNA]</scope>
    <source>
        <strain evidence="2 3">DSM 14571</strain>
    </source>
</reference>
<evidence type="ECO:0000313" key="2">
    <source>
        <dbReference type="EMBL" id="TYO94044.1"/>
    </source>
</evidence>
<gene>
    <name evidence="2" type="ORF">LX74_00081</name>
</gene>
<evidence type="ECO:0000313" key="3">
    <source>
        <dbReference type="Proteomes" id="UP000324513"/>
    </source>
</evidence>
<dbReference type="PANTHER" id="PTHR15020">
    <property type="entry name" value="FLAVIN REDUCTASE-RELATED"/>
    <property type="match status" value="1"/>
</dbReference>
<name>A0ABY3NKS9_ELIMR</name>
<dbReference type="PANTHER" id="PTHR15020:SF50">
    <property type="entry name" value="UPF0659 PROTEIN YMR090W"/>
    <property type="match status" value="1"/>
</dbReference>
<dbReference type="Pfam" id="PF13460">
    <property type="entry name" value="NAD_binding_10"/>
    <property type="match status" value="1"/>
</dbReference>
<dbReference type="EMBL" id="VNHK01000001">
    <property type="protein sequence ID" value="TYO94044.1"/>
    <property type="molecule type" value="Genomic_DNA"/>
</dbReference>
<evidence type="ECO:0000259" key="1">
    <source>
        <dbReference type="Pfam" id="PF13460"/>
    </source>
</evidence>
<dbReference type="Gene3D" id="3.40.50.720">
    <property type="entry name" value="NAD(P)-binding Rossmann-like Domain"/>
    <property type="match status" value="1"/>
</dbReference>
<dbReference type="InterPro" id="IPR016040">
    <property type="entry name" value="NAD(P)-bd_dom"/>
</dbReference>
<accession>A0ABY3NKS9</accession>
<dbReference type="Proteomes" id="UP000324513">
    <property type="component" value="Unassembled WGS sequence"/>
</dbReference>
<protein>
    <submittedName>
        <fullName evidence="2">NADH-flavin reductase</fullName>
    </submittedName>
</protein>
<sequence>MIENIYSKPNIMKTKVLILGANGAIAQHVVSFLKDNSNIELTLFARNTNGLNEDAQIIKGDVLNPADLEEAIKGQDIVYANLSGPMNHFAQAIVKTMDDEAVKRLIFVTSLGIYKEVPGKFGEWNEAIIGADLVRYRQAADIIENSDLDYTIVRPSWLTDKEETDYETTQKGEDFTGTEVSRKAVASYIANIILNPDKDLKASVGVQKPGSEGDKPAFM</sequence>
<keyword evidence="3" id="KW-1185">Reference proteome</keyword>